<gene>
    <name evidence="2" type="ORF">QOZ94_000832</name>
</gene>
<feature type="region of interest" description="Disordered" evidence="1">
    <location>
        <begin position="1"/>
        <end position="25"/>
    </location>
</feature>
<reference evidence="2 3" key="1">
    <citation type="submission" date="2023-07" db="EMBL/GenBank/DDBJ databases">
        <title>Genomic Encyclopedia of Type Strains, Phase IV (KMG-IV): sequencing the most valuable type-strain genomes for metagenomic binning, comparative biology and taxonomic classification.</title>
        <authorList>
            <person name="Goeker M."/>
        </authorList>
    </citation>
    <scope>NUCLEOTIDE SEQUENCE [LARGE SCALE GENOMIC DNA]</scope>
    <source>
        <strain evidence="2 3">DSM 3770</strain>
    </source>
</reference>
<evidence type="ECO:0000313" key="3">
    <source>
        <dbReference type="Proteomes" id="UP001241747"/>
    </source>
</evidence>
<sequence length="81" mass="8306">MNKTAGDRTSGDVMSGPQPPELQMDDPASVAAYIAVLSEELSRLARGSGLVTLSYILDMARLEARAVVTVKAGGGDGATTP</sequence>
<comment type="caution">
    <text evidence="2">The sequence shown here is derived from an EMBL/GenBank/DDBJ whole genome shotgun (WGS) entry which is preliminary data.</text>
</comment>
<evidence type="ECO:0000313" key="2">
    <source>
        <dbReference type="EMBL" id="MDQ0504058.1"/>
    </source>
</evidence>
<name>A0ABU0LAA5_XANAG</name>
<evidence type="ECO:0000256" key="1">
    <source>
        <dbReference type="SAM" id="MobiDB-lite"/>
    </source>
</evidence>
<keyword evidence="3" id="KW-1185">Reference proteome</keyword>
<dbReference type="Proteomes" id="UP001241747">
    <property type="component" value="Unassembled WGS sequence"/>
</dbReference>
<feature type="compositionally biased region" description="Basic and acidic residues" evidence="1">
    <location>
        <begin position="1"/>
        <end position="10"/>
    </location>
</feature>
<accession>A0ABU0LAA5</accession>
<dbReference type="RefSeq" id="WP_237345179.1">
    <property type="nucleotide sequence ID" value="NZ_JABWGX010000008.1"/>
</dbReference>
<protein>
    <submittedName>
        <fullName evidence="2">Uncharacterized protein</fullName>
    </submittedName>
</protein>
<dbReference type="EMBL" id="JAUSVY010000002">
    <property type="protein sequence ID" value="MDQ0504058.1"/>
    <property type="molecule type" value="Genomic_DNA"/>
</dbReference>
<organism evidence="2 3">
    <name type="scientific">Xanthobacter agilis</name>
    <dbReference type="NCBI Taxonomy" id="47492"/>
    <lineage>
        <taxon>Bacteria</taxon>
        <taxon>Pseudomonadati</taxon>
        <taxon>Pseudomonadota</taxon>
        <taxon>Alphaproteobacteria</taxon>
        <taxon>Hyphomicrobiales</taxon>
        <taxon>Xanthobacteraceae</taxon>
        <taxon>Xanthobacter</taxon>
    </lineage>
</organism>
<proteinExistence type="predicted"/>